<accession>A0AAV8QSH6</accession>
<name>A0AAV8QSH6_ENSVE</name>
<keyword evidence="2" id="KW-1185">Reference proteome</keyword>
<organism evidence="1 2">
    <name type="scientific">Ensete ventricosum</name>
    <name type="common">Abyssinian banana</name>
    <name type="synonym">Musa ensete</name>
    <dbReference type="NCBI Taxonomy" id="4639"/>
    <lineage>
        <taxon>Eukaryota</taxon>
        <taxon>Viridiplantae</taxon>
        <taxon>Streptophyta</taxon>
        <taxon>Embryophyta</taxon>
        <taxon>Tracheophyta</taxon>
        <taxon>Spermatophyta</taxon>
        <taxon>Magnoliopsida</taxon>
        <taxon>Liliopsida</taxon>
        <taxon>Zingiberales</taxon>
        <taxon>Musaceae</taxon>
        <taxon>Ensete</taxon>
    </lineage>
</organism>
<reference evidence="1 2" key="1">
    <citation type="submission" date="2022-12" db="EMBL/GenBank/DDBJ databases">
        <title>Chromosome-scale assembly of the Ensete ventricosum genome.</title>
        <authorList>
            <person name="Dussert Y."/>
            <person name="Stocks J."/>
            <person name="Wendawek A."/>
            <person name="Woldeyes F."/>
            <person name="Nichols R.A."/>
            <person name="Borrell J.S."/>
        </authorList>
    </citation>
    <scope>NUCLEOTIDE SEQUENCE [LARGE SCALE GENOMIC DNA]</scope>
    <source>
        <strain evidence="2">cv. Maze</strain>
        <tissue evidence="1">Seeds</tissue>
    </source>
</reference>
<proteinExistence type="predicted"/>
<protein>
    <submittedName>
        <fullName evidence="1">Uncharacterized protein</fullName>
    </submittedName>
</protein>
<dbReference type="AlphaFoldDB" id="A0AAV8QSH6"/>
<sequence length="85" mass="10179">MVNGSAILTAPRDEVSRLCQTEQVMWSIRWILFQLVLRTEDKPYGLRSTELGHHRGRAWRRRIDSCVLIRLLFWYSSSRESFCHR</sequence>
<evidence type="ECO:0000313" key="1">
    <source>
        <dbReference type="EMBL" id="KAJ8484696.1"/>
    </source>
</evidence>
<dbReference type="Proteomes" id="UP001222027">
    <property type="component" value="Unassembled WGS sequence"/>
</dbReference>
<comment type="caution">
    <text evidence="1">The sequence shown here is derived from an EMBL/GenBank/DDBJ whole genome shotgun (WGS) entry which is preliminary data.</text>
</comment>
<dbReference type="EMBL" id="JAQQAF010000005">
    <property type="protein sequence ID" value="KAJ8484696.1"/>
    <property type="molecule type" value="Genomic_DNA"/>
</dbReference>
<evidence type="ECO:0000313" key="2">
    <source>
        <dbReference type="Proteomes" id="UP001222027"/>
    </source>
</evidence>
<gene>
    <name evidence="1" type="ORF">OPV22_017181</name>
</gene>